<evidence type="ECO:0000256" key="8">
    <source>
        <dbReference type="ARBA" id="ARBA00023136"/>
    </source>
</evidence>
<organism evidence="13 14">
    <name type="scientific">Paraburkholderia pallida</name>
    <dbReference type="NCBI Taxonomy" id="2547399"/>
    <lineage>
        <taxon>Bacteria</taxon>
        <taxon>Pseudomonadati</taxon>
        <taxon>Pseudomonadota</taxon>
        <taxon>Betaproteobacteria</taxon>
        <taxon>Burkholderiales</taxon>
        <taxon>Burkholderiaceae</taxon>
        <taxon>Paraburkholderia</taxon>
    </lineage>
</organism>
<evidence type="ECO:0000256" key="7">
    <source>
        <dbReference type="ARBA" id="ARBA00022989"/>
    </source>
</evidence>
<dbReference type="PRINTS" id="PR01490">
    <property type="entry name" value="RTXTOXIND"/>
</dbReference>
<name>A0A4P7CWM0_9BURK</name>
<keyword evidence="8 9" id="KW-0472">Membrane</keyword>
<comment type="similarity">
    <text evidence="2 9">Belongs to the membrane fusion protein (MFP) (TC 8.A.1) family.</text>
</comment>
<keyword evidence="4 9" id="KW-1003">Cell membrane</keyword>
<evidence type="ECO:0000313" key="13">
    <source>
        <dbReference type="EMBL" id="QBR00599.1"/>
    </source>
</evidence>
<dbReference type="InterPro" id="IPR050739">
    <property type="entry name" value="MFP"/>
</dbReference>
<proteinExistence type="inferred from homology"/>
<dbReference type="RefSeq" id="WP_134754394.1">
    <property type="nucleotide sequence ID" value="NZ_CP038149.1"/>
</dbReference>
<protein>
    <recommendedName>
        <fullName evidence="9">Membrane fusion protein (MFP) family protein</fullName>
    </recommendedName>
</protein>
<sequence length="460" mass="50724">MKSPRKIVNRGCRFPAARSATSANPAARALPLPRRVIVTACIGVAAGISLMFAWGTLAPLSGAVVSEGAVRVEGERKIVQHQEGGIVKAVLVRDGDRVKIGQPLIELDNVVPAAELSALEAQFDAEQAKIARLAAERNLAETVTFPVLLTERRSNARIAELLQRESTLFATHKRGLTDQTDTLHKELSHVRRELAVNAQMGETMRRSLQIATRQRQTNETLQQEGFVSTARVLDLQRTETEALSRVQSSEAELDRARQREADLERRLAAARNDYVKAADDELKEANNRAVQLDERLKPARDLATRTTVSAPVAGTVVGLRVHTPGAVLGPREALLDIVPANAPLIVEANIRPDDVREIRPGSHADVRLTAYNPRTTPVLDGTVTYLSADALSDNQTRARYYVVRVEIPTREVERVNRIAHEPVALGPGMRAELFIRKHARSAFDYLLEPVLEGIRRSMRD</sequence>
<dbReference type="AlphaFoldDB" id="A0A4P7CWM0"/>
<keyword evidence="5 9" id="KW-0997">Cell inner membrane</keyword>
<keyword evidence="3 9" id="KW-0813">Transport</keyword>
<dbReference type="EMBL" id="CP038149">
    <property type="protein sequence ID" value="QBR00599.1"/>
    <property type="molecule type" value="Genomic_DNA"/>
</dbReference>
<evidence type="ECO:0000256" key="4">
    <source>
        <dbReference type="ARBA" id="ARBA00022475"/>
    </source>
</evidence>
<feature type="domain" description="AprE-like beta-barrel" evidence="12">
    <location>
        <begin position="344"/>
        <end position="436"/>
    </location>
</feature>
<dbReference type="GO" id="GO:0005886">
    <property type="term" value="C:plasma membrane"/>
    <property type="evidence" value="ECO:0007669"/>
    <property type="project" value="UniProtKB-SubCell"/>
</dbReference>
<dbReference type="Pfam" id="PF25994">
    <property type="entry name" value="HH_AprE"/>
    <property type="match status" value="1"/>
</dbReference>
<dbReference type="InterPro" id="IPR010129">
    <property type="entry name" value="T1SS_HlyD"/>
</dbReference>
<dbReference type="Proteomes" id="UP000295727">
    <property type="component" value="Chromosome 2"/>
</dbReference>
<dbReference type="SUPFAM" id="SSF111369">
    <property type="entry name" value="HlyD-like secretion proteins"/>
    <property type="match status" value="1"/>
</dbReference>
<dbReference type="KEGG" id="ppai:E1956_26585"/>
<feature type="domain" description="AprE-like long alpha-helical hairpin" evidence="11">
    <location>
        <begin position="113"/>
        <end position="301"/>
    </location>
</feature>
<keyword evidence="7 9" id="KW-1133">Transmembrane helix</keyword>
<gene>
    <name evidence="13" type="ORF">E1956_26585</name>
</gene>
<comment type="subcellular location">
    <subcellularLocation>
        <location evidence="1 9">Cell inner membrane</location>
        <topology evidence="1 9">Single-pass membrane protein</topology>
    </subcellularLocation>
</comment>
<dbReference type="OrthoDB" id="9785187at2"/>
<evidence type="ECO:0000256" key="2">
    <source>
        <dbReference type="ARBA" id="ARBA00009477"/>
    </source>
</evidence>
<dbReference type="Pfam" id="PF26002">
    <property type="entry name" value="Beta-barrel_AprE"/>
    <property type="match status" value="1"/>
</dbReference>
<evidence type="ECO:0000256" key="9">
    <source>
        <dbReference type="RuleBase" id="RU365093"/>
    </source>
</evidence>
<evidence type="ECO:0000259" key="12">
    <source>
        <dbReference type="Pfam" id="PF26002"/>
    </source>
</evidence>
<accession>A0A4P7CWM0</accession>
<feature type="coiled-coil region" evidence="10">
    <location>
        <begin position="239"/>
        <end position="295"/>
    </location>
</feature>
<evidence type="ECO:0000313" key="14">
    <source>
        <dbReference type="Proteomes" id="UP000295727"/>
    </source>
</evidence>
<feature type="transmembrane region" description="Helical" evidence="9">
    <location>
        <begin position="36"/>
        <end position="57"/>
    </location>
</feature>
<dbReference type="PANTHER" id="PTHR30386">
    <property type="entry name" value="MEMBRANE FUSION SUBUNIT OF EMRAB-TOLC MULTIDRUG EFFLUX PUMP"/>
    <property type="match status" value="1"/>
</dbReference>
<keyword evidence="10" id="KW-0175">Coiled coil</keyword>
<evidence type="ECO:0000256" key="6">
    <source>
        <dbReference type="ARBA" id="ARBA00022692"/>
    </source>
</evidence>
<keyword evidence="14" id="KW-1185">Reference proteome</keyword>
<evidence type="ECO:0000259" key="11">
    <source>
        <dbReference type="Pfam" id="PF25994"/>
    </source>
</evidence>
<evidence type="ECO:0000256" key="1">
    <source>
        <dbReference type="ARBA" id="ARBA00004377"/>
    </source>
</evidence>
<evidence type="ECO:0000256" key="10">
    <source>
        <dbReference type="SAM" id="Coils"/>
    </source>
</evidence>
<dbReference type="Gene3D" id="2.40.50.100">
    <property type="match status" value="1"/>
</dbReference>
<dbReference type="NCBIfam" id="TIGR01843">
    <property type="entry name" value="type_I_hlyD"/>
    <property type="match status" value="1"/>
</dbReference>
<keyword evidence="6 9" id="KW-0812">Transmembrane</keyword>
<evidence type="ECO:0000256" key="5">
    <source>
        <dbReference type="ARBA" id="ARBA00022519"/>
    </source>
</evidence>
<dbReference type="InterPro" id="IPR058982">
    <property type="entry name" value="Beta-barrel_AprE"/>
</dbReference>
<reference evidence="13 14" key="1">
    <citation type="submission" date="2019-03" db="EMBL/GenBank/DDBJ databases">
        <title>Paraburkholderia sp. 7MH5, isolated from subtropical forest soil.</title>
        <authorList>
            <person name="Gao Z.-H."/>
            <person name="Qiu L.-H."/>
        </authorList>
    </citation>
    <scope>NUCLEOTIDE SEQUENCE [LARGE SCALE GENOMIC DNA]</scope>
    <source>
        <strain evidence="13 14">7MH5</strain>
    </source>
</reference>
<dbReference type="PANTHER" id="PTHR30386:SF17">
    <property type="entry name" value="ALKALINE PROTEASE SECRETION PROTEIN APRE"/>
    <property type="match status" value="1"/>
</dbReference>
<dbReference type="InterPro" id="IPR058781">
    <property type="entry name" value="HH_AprE-like"/>
</dbReference>
<evidence type="ECO:0000256" key="3">
    <source>
        <dbReference type="ARBA" id="ARBA00022448"/>
    </source>
</evidence>
<dbReference type="GO" id="GO:0015031">
    <property type="term" value="P:protein transport"/>
    <property type="evidence" value="ECO:0007669"/>
    <property type="project" value="InterPro"/>
</dbReference>
<dbReference type="Gene3D" id="2.40.30.170">
    <property type="match status" value="1"/>
</dbReference>